<dbReference type="Pfam" id="PF23256">
    <property type="entry name" value="CHX17_2nd"/>
    <property type="match status" value="1"/>
</dbReference>
<feature type="transmembrane region" description="Helical" evidence="10">
    <location>
        <begin position="415"/>
        <end position="437"/>
    </location>
</feature>
<evidence type="ECO:0000256" key="4">
    <source>
        <dbReference type="ARBA" id="ARBA00022692"/>
    </source>
</evidence>
<dbReference type="Proteomes" id="UP000230069">
    <property type="component" value="Unassembled WGS sequence"/>
</dbReference>
<dbReference type="GO" id="GO:0006813">
    <property type="term" value="P:potassium ion transport"/>
    <property type="evidence" value="ECO:0007669"/>
    <property type="project" value="UniProtKB-KW"/>
</dbReference>
<feature type="domain" description="Cation/H+ exchanger transmembrane" evidence="11">
    <location>
        <begin position="53"/>
        <end position="433"/>
    </location>
</feature>
<feature type="domain" description="Cation/H(+) antiporter central" evidence="12">
    <location>
        <begin position="497"/>
        <end position="617"/>
    </location>
</feature>
<dbReference type="InParanoid" id="A0A2G5F1M0"/>
<dbReference type="InterPro" id="IPR050794">
    <property type="entry name" value="CPA2_transporter"/>
</dbReference>
<keyword evidence="8 10" id="KW-0472">Membrane</keyword>
<keyword evidence="5" id="KW-0630">Potassium</keyword>
<dbReference type="OrthoDB" id="1868135at2759"/>
<organism evidence="14 15">
    <name type="scientific">Aquilegia coerulea</name>
    <name type="common">Rocky mountain columbine</name>
    <dbReference type="NCBI Taxonomy" id="218851"/>
    <lineage>
        <taxon>Eukaryota</taxon>
        <taxon>Viridiplantae</taxon>
        <taxon>Streptophyta</taxon>
        <taxon>Embryophyta</taxon>
        <taxon>Tracheophyta</taxon>
        <taxon>Spermatophyta</taxon>
        <taxon>Magnoliopsida</taxon>
        <taxon>Ranunculales</taxon>
        <taxon>Ranunculaceae</taxon>
        <taxon>Thalictroideae</taxon>
        <taxon>Aquilegia</taxon>
    </lineage>
</organism>
<protein>
    <submittedName>
        <fullName evidence="14">Uncharacterized protein</fullName>
    </submittedName>
</protein>
<evidence type="ECO:0000256" key="10">
    <source>
        <dbReference type="SAM" id="Phobius"/>
    </source>
</evidence>
<dbReference type="PANTHER" id="PTHR32468">
    <property type="entry name" value="CATION/H + ANTIPORTER"/>
    <property type="match status" value="1"/>
</dbReference>
<comment type="similarity">
    <text evidence="9">Belongs to the monovalent cation:proton antiporter 2 (CPA2) transporter (TC 2.A.37) family. CHX (TC 2.A.37.4) subfamily.</text>
</comment>
<proteinExistence type="inferred from homology"/>
<dbReference type="AlphaFoldDB" id="A0A2G5F1M0"/>
<keyword evidence="6 10" id="KW-1133">Transmembrane helix</keyword>
<reference evidence="14 15" key="1">
    <citation type="submission" date="2017-09" db="EMBL/GenBank/DDBJ databases">
        <title>WGS assembly of Aquilegia coerulea Goldsmith.</title>
        <authorList>
            <person name="Hodges S."/>
            <person name="Kramer E."/>
            <person name="Nordborg M."/>
            <person name="Tomkins J."/>
            <person name="Borevitz J."/>
            <person name="Derieg N."/>
            <person name="Yan J."/>
            <person name="Mihaltcheva S."/>
            <person name="Hayes R.D."/>
            <person name="Rokhsar D."/>
        </authorList>
    </citation>
    <scope>NUCLEOTIDE SEQUENCE [LARGE SCALE GENOMIC DNA]</scope>
    <source>
        <strain evidence="15">cv. Goldsmith</strain>
    </source>
</reference>
<feature type="transmembrane region" description="Helical" evidence="10">
    <location>
        <begin position="137"/>
        <end position="161"/>
    </location>
</feature>
<dbReference type="GO" id="GO:0016020">
    <property type="term" value="C:membrane"/>
    <property type="evidence" value="ECO:0007669"/>
    <property type="project" value="UniProtKB-SubCell"/>
</dbReference>
<dbReference type="PANTHER" id="PTHR32468:SF35">
    <property type="entry name" value="CATION_H+ EXCHANGER DOMAIN-CONTAINING PROTEIN"/>
    <property type="match status" value="1"/>
</dbReference>
<dbReference type="GO" id="GO:0012505">
    <property type="term" value="C:endomembrane system"/>
    <property type="evidence" value="ECO:0007669"/>
    <property type="project" value="TreeGrafter"/>
</dbReference>
<evidence type="ECO:0000256" key="6">
    <source>
        <dbReference type="ARBA" id="ARBA00022989"/>
    </source>
</evidence>
<evidence type="ECO:0000256" key="9">
    <source>
        <dbReference type="ARBA" id="ARBA00038341"/>
    </source>
</evidence>
<evidence type="ECO:0000256" key="5">
    <source>
        <dbReference type="ARBA" id="ARBA00022958"/>
    </source>
</evidence>
<feature type="transmembrane region" description="Helical" evidence="10">
    <location>
        <begin position="275"/>
        <end position="303"/>
    </location>
</feature>
<dbReference type="GO" id="GO:1902600">
    <property type="term" value="P:proton transmembrane transport"/>
    <property type="evidence" value="ECO:0007669"/>
    <property type="project" value="InterPro"/>
</dbReference>
<feature type="domain" description="Cation/H(+) antiporter C-terminal" evidence="13">
    <location>
        <begin position="631"/>
        <end position="767"/>
    </location>
</feature>
<evidence type="ECO:0000259" key="12">
    <source>
        <dbReference type="Pfam" id="PF23256"/>
    </source>
</evidence>
<comment type="subcellular location">
    <subcellularLocation>
        <location evidence="1">Membrane</location>
        <topology evidence="1">Multi-pass membrane protein</topology>
    </subcellularLocation>
</comment>
<feature type="transmembrane region" description="Helical" evidence="10">
    <location>
        <begin position="98"/>
        <end position="117"/>
    </location>
</feature>
<keyword evidence="15" id="KW-1185">Reference proteome</keyword>
<evidence type="ECO:0000256" key="8">
    <source>
        <dbReference type="ARBA" id="ARBA00023136"/>
    </source>
</evidence>
<accession>A0A2G5F1M0</accession>
<keyword evidence="3" id="KW-0633">Potassium transport</keyword>
<dbReference type="InterPro" id="IPR038770">
    <property type="entry name" value="Na+/solute_symporter_sf"/>
</dbReference>
<dbReference type="InterPro" id="IPR006153">
    <property type="entry name" value="Cation/H_exchanger_TM"/>
</dbReference>
<feature type="transmembrane region" description="Helical" evidence="10">
    <location>
        <begin position="173"/>
        <end position="191"/>
    </location>
</feature>
<keyword evidence="4 10" id="KW-0812">Transmembrane</keyword>
<feature type="non-terminal residue" evidence="14">
    <location>
        <position position="812"/>
    </location>
</feature>
<feature type="transmembrane region" description="Helical" evidence="10">
    <location>
        <begin position="383"/>
        <end position="403"/>
    </location>
</feature>
<keyword evidence="2" id="KW-0813">Transport</keyword>
<feature type="transmembrane region" description="Helical" evidence="10">
    <location>
        <begin position="37"/>
        <end position="58"/>
    </location>
</feature>
<dbReference type="InterPro" id="IPR057291">
    <property type="entry name" value="CHX17_2nd"/>
</dbReference>
<evidence type="ECO:0000256" key="7">
    <source>
        <dbReference type="ARBA" id="ARBA00023065"/>
    </source>
</evidence>
<keyword evidence="7" id="KW-0406">Ion transport</keyword>
<evidence type="ECO:0000256" key="3">
    <source>
        <dbReference type="ARBA" id="ARBA00022538"/>
    </source>
</evidence>
<dbReference type="Pfam" id="PF00999">
    <property type="entry name" value="Na_H_Exchanger"/>
    <property type="match status" value="1"/>
</dbReference>
<evidence type="ECO:0000256" key="2">
    <source>
        <dbReference type="ARBA" id="ARBA00022448"/>
    </source>
</evidence>
<dbReference type="GO" id="GO:0006885">
    <property type="term" value="P:regulation of pH"/>
    <property type="evidence" value="ECO:0007669"/>
    <property type="project" value="TreeGrafter"/>
</dbReference>
<evidence type="ECO:0000259" key="13">
    <source>
        <dbReference type="Pfam" id="PF23259"/>
    </source>
</evidence>
<feature type="transmembrane region" description="Helical" evidence="10">
    <location>
        <begin position="323"/>
        <end position="340"/>
    </location>
</feature>
<evidence type="ECO:0000256" key="1">
    <source>
        <dbReference type="ARBA" id="ARBA00004141"/>
    </source>
</evidence>
<feature type="transmembrane region" description="Helical" evidence="10">
    <location>
        <begin position="203"/>
        <end position="223"/>
    </location>
</feature>
<dbReference type="Pfam" id="PF23259">
    <property type="entry name" value="CHX17_C"/>
    <property type="match status" value="1"/>
</dbReference>
<dbReference type="GO" id="GO:0015297">
    <property type="term" value="F:antiporter activity"/>
    <property type="evidence" value="ECO:0007669"/>
    <property type="project" value="InterPro"/>
</dbReference>
<evidence type="ECO:0000313" key="15">
    <source>
        <dbReference type="Proteomes" id="UP000230069"/>
    </source>
</evidence>
<dbReference type="InterPro" id="IPR057290">
    <property type="entry name" value="CHX17_C"/>
</dbReference>
<dbReference type="Gene3D" id="1.20.1530.20">
    <property type="match status" value="1"/>
</dbReference>
<feature type="transmembrane region" description="Helical" evidence="10">
    <location>
        <begin position="235"/>
        <end position="254"/>
    </location>
</feature>
<sequence length="812" mass="89343">MSINRTYSILNSSYVCQYPGENIPVNSKGVFLRDDPLFYAVPLLMLQLSIITLTSYAANYCLKPLGQSSIVAQMLAGIILGPSLLGRSKAFSNTVFPIGSNTALETIATFGAMFFLFQNGLKTDPGMIRINGQKSIIIGVLAFGTPLVLSVLLAFILTHFIDMDKSLADSLHLIAGSQALTGFIVIACHLTELKIVNTDLGRLAVSAAIVGDLLGISTTALYFASQQSKADPLDAILGIVSTLLLVAFIVYGIRPLTLHMIKGTPGGETVKEVHVFALFLAILIVGFISETIGQHFVLGPLILGLALPDGPPLGSELVRKLDSLVSFLLFPTYLAVSGLKTNVDSLSLKSSLLVMLIVVFAGFVKVVATMLPCLYLNMAWRDAFVLGLTMNTKGIVELLLYNIWKDAQILEDQEFALTVLSVLLLTAVISPLTRALYDPSKRFISSKKNNIQHAKRNAELRILVCIHKQENVPSIINILEISHPTTEAPICVIILQFVELMGRCTPILVAHKPDHNFMCGNVRTQNIVNAFTQFEMQSQGITSMHPFTAIAHFATMHDDICNLAIDKKVNFVITPFHKEWDIDGRVGMENRSIRTMNRNILEKLPCSVGIFIDRNVQSGSLSVLTSRAFYCVGVIFMGGADDGEALAYGARMAEHPQVNLTIIRFLVFGCDNARDRKFDNDVIDEFKFNTAYNKRIEYRDEVVRDGEGFSLALKELGKGYDLVLVGRHQKTETPLLSGLTDWNECPELGIVGDMLASTDFKGMCSVLNFDGEISLIRFYSKLIHQDPPSQLENSSLLLNRETFDCMNPNLLE</sequence>
<dbReference type="EMBL" id="KZ305019">
    <property type="protein sequence ID" value="PIA61913.1"/>
    <property type="molecule type" value="Genomic_DNA"/>
</dbReference>
<evidence type="ECO:0000259" key="11">
    <source>
        <dbReference type="Pfam" id="PF00999"/>
    </source>
</evidence>
<feature type="transmembrane region" description="Helical" evidence="10">
    <location>
        <begin position="352"/>
        <end position="377"/>
    </location>
</feature>
<evidence type="ECO:0000313" key="14">
    <source>
        <dbReference type="EMBL" id="PIA61913.1"/>
    </source>
</evidence>
<name>A0A2G5F1M0_AQUCA</name>
<gene>
    <name evidence="14" type="ORF">AQUCO_00200124v1</name>
</gene>